<accession>A0A5D8Z2G3</accession>
<protein>
    <submittedName>
        <fullName evidence="3">FHA domain-containing protein</fullName>
    </submittedName>
</protein>
<dbReference type="Gene3D" id="2.60.200.20">
    <property type="match status" value="1"/>
</dbReference>
<feature type="domain" description="FHA" evidence="2">
    <location>
        <begin position="1"/>
        <end position="51"/>
    </location>
</feature>
<evidence type="ECO:0000259" key="2">
    <source>
        <dbReference type="PROSITE" id="PS50006"/>
    </source>
</evidence>
<dbReference type="SMART" id="SM00240">
    <property type="entry name" value="FHA"/>
    <property type="match status" value="1"/>
</dbReference>
<dbReference type="InterPro" id="IPR050923">
    <property type="entry name" value="Cell_Proc_Reg/RNA_Proc"/>
</dbReference>
<dbReference type="Pfam" id="PF00498">
    <property type="entry name" value="FHA"/>
    <property type="match status" value="1"/>
</dbReference>
<dbReference type="SUPFAM" id="SSF55781">
    <property type="entry name" value="GAF domain-like"/>
    <property type="match status" value="1"/>
</dbReference>
<dbReference type="Proteomes" id="UP000323164">
    <property type="component" value="Unassembled WGS sequence"/>
</dbReference>
<reference evidence="3 4" key="1">
    <citation type="submission" date="2019-08" db="EMBL/GenBank/DDBJ databases">
        <title>Draft genome sequence of Lysobacter sp. UKS-15.</title>
        <authorList>
            <person name="Im W.-T."/>
        </authorList>
    </citation>
    <scope>NUCLEOTIDE SEQUENCE [LARGE SCALE GENOMIC DNA]</scope>
    <source>
        <strain evidence="3 4">UKS-15</strain>
    </source>
</reference>
<dbReference type="SUPFAM" id="SSF49879">
    <property type="entry name" value="SMAD/FHA domain"/>
    <property type="match status" value="1"/>
</dbReference>
<dbReference type="InterPro" id="IPR000253">
    <property type="entry name" value="FHA_dom"/>
</dbReference>
<evidence type="ECO:0000256" key="1">
    <source>
        <dbReference type="SAM" id="MobiDB-lite"/>
    </source>
</evidence>
<dbReference type="InterPro" id="IPR008984">
    <property type="entry name" value="SMAD_FHA_dom_sf"/>
</dbReference>
<comment type="caution">
    <text evidence="3">The sequence shown here is derived from an EMBL/GenBank/DDBJ whole genome shotgun (WGS) entry which is preliminary data.</text>
</comment>
<keyword evidence="4" id="KW-1185">Reference proteome</keyword>
<dbReference type="PROSITE" id="PS50006">
    <property type="entry name" value="FHA_DOMAIN"/>
    <property type="match status" value="1"/>
</dbReference>
<dbReference type="OrthoDB" id="5953293at2"/>
<dbReference type="SMART" id="SM00065">
    <property type="entry name" value="GAF"/>
    <property type="match status" value="1"/>
</dbReference>
<dbReference type="Gene3D" id="3.30.450.40">
    <property type="match status" value="1"/>
</dbReference>
<dbReference type="Pfam" id="PF01590">
    <property type="entry name" value="GAF"/>
    <property type="match status" value="1"/>
</dbReference>
<dbReference type="InterPro" id="IPR003018">
    <property type="entry name" value="GAF"/>
</dbReference>
<dbReference type="InterPro" id="IPR029016">
    <property type="entry name" value="GAF-like_dom_sf"/>
</dbReference>
<evidence type="ECO:0000313" key="3">
    <source>
        <dbReference type="EMBL" id="TZF88273.1"/>
    </source>
</evidence>
<proteinExistence type="predicted"/>
<sequence length="276" mass="29684">MRIGRAADADLVLEHSSVSRRHAELETLGDGAWRLVDLGSKNGTFVDGARVSKTTIARSGWLRFGDVHCEFALLDAIAAEAQAARWAERRTYATHLTQRIDAMAQPQDGLATPALLEHSMRAVLELAQCTRGFVLVAERGRYRIAASVALDATLSTGTEFTGSLGAVAQALRTRAPVVFNDVGQDAWLSSRESVVRGGLRTLVALPLLDGAAALGAIYADRRESGPPLTTLDVELLQAFAERCALWLAARGEVLGRTEPPSTDDWTEMLAGHAPTR</sequence>
<feature type="region of interest" description="Disordered" evidence="1">
    <location>
        <begin position="256"/>
        <end position="276"/>
    </location>
</feature>
<organism evidence="3 4">
    <name type="scientific">Cognatilysobacter lacus</name>
    <dbReference type="NCBI Taxonomy" id="1643323"/>
    <lineage>
        <taxon>Bacteria</taxon>
        <taxon>Pseudomonadati</taxon>
        <taxon>Pseudomonadota</taxon>
        <taxon>Gammaproteobacteria</taxon>
        <taxon>Lysobacterales</taxon>
        <taxon>Lysobacteraceae</taxon>
        <taxon>Cognatilysobacter</taxon>
    </lineage>
</organism>
<dbReference type="EMBL" id="VTRV01000112">
    <property type="protein sequence ID" value="TZF88273.1"/>
    <property type="molecule type" value="Genomic_DNA"/>
</dbReference>
<name>A0A5D8Z2G3_9GAMM</name>
<gene>
    <name evidence="3" type="ORF">FW784_10125</name>
</gene>
<dbReference type="AlphaFoldDB" id="A0A5D8Z2G3"/>
<dbReference type="CDD" id="cd00060">
    <property type="entry name" value="FHA"/>
    <property type="match status" value="1"/>
</dbReference>
<evidence type="ECO:0000313" key="4">
    <source>
        <dbReference type="Proteomes" id="UP000323164"/>
    </source>
</evidence>
<dbReference type="PANTHER" id="PTHR23308">
    <property type="entry name" value="NUCLEAR INHIBITOR OF PROTEIN PHOSPHATASE-1"/>
    <property type="match status" value="1"/>
</dbReference>